<comment type="caution">
    <text evidence="1">The sequence shown here is derived from an EMBL/GenBank/DDBJ whole genome shotgun (WGS) entry which is preliminary data.</text>
</comment>
<dbReference type="GeneID" id="94197699"/>
<keyword evidence="2" id="KW-1185">Reference proteome</keyword>
<dbReference type="EMBL" id="BPLF01000006">
    <property type="protein sequence ID" value="GIX66218.1"/>
    <property type="molecule type" value="Genomic_DNA"/>
</dbReference>
<gene>
    <name evidence="1" type="ORF">BcabD6B2_56540</name>
</gene>
<sequence length="215" mass="23800">MASRGVVEAVSSAAKRFPVGMGIGVHGAHNVEPRIANLLVTNDFIAAPKRHTVHFIAPILPYRLEQTPSATASFLNETTQATGRVRDTFSRLSQAQCPAPSHDNFKLPSATPSSTLPDALSCPTIAHDTCYVIEGPECGVFHIYDVGPTCLFNRLRTDTKHRKRAFTKRGCFRQSRSVLRKENRMKFAYALQGIDYDLLAGLKMGEIPDIRAYKR</sequence>
<protein>
    <submittedName>
        <fullName evidence="1">tRNA-dihydrouridine(16/17) synthase, putative</fullName>
    </submittedName>
</protein>
<organism evidence="1 2">
    <name type="scientific">Babesia caballi</name>
    <dbReference type="NCBI Taxonomy" id="5871"/>
    <lineage>
        <taxon>Eukaryota</taxon>
        <taxon>Sar</taxon>
        <taxon>Alveolata</taxon>
        <taxon>Apicomplexa</taxon>
        <taxon>Aconoidasida</taxon>
        <taxon>Piroplasmida</taxon>
        <taxon>Babesiidae</taxon>
        <taxon>Babesia</taxon>
    </lineage>
</organism>
<evidence type="ECO:0000313" key="2">
    <source>
        <dbReference type="Proteomes" id="UP001497744"/>
    </source>
</evidence>
<proteinExistence type="predicted"/>
<accession>A0AAV4M1Z6</accession>
<dbReference type="RefSeq" id="XP_067718287.1">
    <property type="nucleotide sequence ID" value="XM_067862186.1"/>
</dbReference>
<evidence type="ECO:0000313" key="1">
    <source>
        <dbReference type="EMBL" id="GIX66218.1"/>
    </source>
</evidence>
<dbReference type="Proteomes" id="UP001497744">
    <property type="component" value="Unassembled WGS sequence"/>
</dbReference>
<name>A0AAV4M1Z6_BABCB</name>
<reference evidence="1 2" key="1">
    <citation type="submission" date="2021-06" db="EMBL/GenBank/DDBJ databases">
        <title>Genome sequence of Babesia caballi.</title>
        <authorList>
            <person name="Yamagishi J."/>
            <person name="Kidaka T."/>
            <person name="Ochi A."/>
        </authorList>
    </citation>
    <scope>NUCLEOTIDE SEQUENCE [LARGE SCALE GENOMIC DNA]</scope>
    <source>
        <strain evidence="1">USDA-D6B2</strain>
    </source>
</reference>
<dbReference type="AlphaFoldDB" id="A0AAV4M1Z6"/>